<dbReference type="EMBL" id="DS752087">
    <property type="protein sequence ID" value="EEC08106.1"/>
    <property type="molecule type" value="Genomic_DNA"/>
</dbReference>
<name>B7PNB9_IXOSC</name>
<keyword evidence="4" id="KW-1185">Reference proteome</keyword>
<organism>
    <name type="scientific">Ixodes scapularis</name>
    <name type="common">Black-legged tick</name>
    <name type="synonym">Deer tick</name>
    <dbReference type="NCBI Taxonomy" id="6945"/>
    <lineage>
        <taxon>Eukaryota</taxon>
        <taxon>Metazoa</taxon>
        <taxon>Ecdysozoa</taxon>
        <taxon>Arthropoda</taxon>
        <taxon>Chelicerata</taxon>
        <taxon>Arachnida</taxon>
        <taxon>Acari</taxon>
        <taxon>Parasitiformes</taxon>
        <taxon>Ixodida</taxon>
        <taxon>Ixodoidea</taxon>
        <taxon>Ixodidae</taxon>
        <taxon>Ixodinae</taxon>
        <taxon>Ixodes</taxon>
    </lineage>
</organism>
<dbReference type="PaxDb" id="6945-B7PNB9"/>
<evidence type="ECO:0000313" key="4">
    <source>
        <dbReference type="Proteomes" id="UP000001555"/>
    </source>
</evidence>
<accession>B7PNB9</accession>
<dbReference type="VEuPathDB" id="VectorBase:ISCW019012"/>
<feature type="compositionally biased region" description="Acidic residues" evidence="1">
    <location>
        <begin position="1"/>
        <end position="10"/>
    </location>
</feature>
<dbReference type="HOGENOM" id="CLU_2087457_0_0_1"/>
<dbReference type="AlphaFoldDB" id="B7PNB9"/>
<dbReference type="VEuPathDB" id="VectorBase:ISCI019012"/>
<feature type="compositionally biased region" description="Polar residues" evidence="1">
    <location>
        <begin position="32"/>
        <end position="41"/>
    </location>
</feature>
<protein>
    <submittedName>
        <fullName evidence="2 3">Uncharacterized protein</fullName>
    </submittedName>
</protein>
<dbReference type="InParanoid" id="B7PNB9"/>
<dbReference type="EMBL" id="ABJB010895908">
    <property type="status" value="NOT_ANNOTATED_CDS"/>
    <property type="molecule type" value="Genomic_DNA"/>
</dbReference>
<evidence type="ECO:0000256" key="1">
    <source>
        <dbReference type="SAM" id="MobiDB-lite"/>
    </source>
</evidence>
<sequence length="117" mass="13201">MAEEPTDSEESAQGQSVRRRASAGIRRVTRDSLATSPTSRTTRTEKVPAERMQGVPPEKGRRHLAAGREEVRRRGRLRRRWGRQCVCVRSLGEEHLLYHLDGSPPRAEASSVITAWN</sequence>
<gene>
    <name evidence="2" type="ORF">IscW_ISCW019012</name>
</gene>
<feature type="region of interest" description="Disordered" evidence="1">
    <location>
        <begin position="1"/>
        <end position="73"/>
    </location>
</feature>
<dbReference type="EnsemblMetazoa" id="ISCW019012-RA">
    <property type="protein sequence ID" value="ISCW019012-PA"/>
    <property type="gene ID" value="ISCW019012"/>
</dbReference>
<dbReference type="Proteomes" id="UP000001555">
    <property type="component" value="Unassembled WGS sequence"/>
</dbReference>
<evidence type="ECO:0000313" key="3">
    <source>
        <dbReference type="EnsemblMetazoa" id="ISCW019012-PA"/>
    </source>
</evidence>
<reference evidence="2 4" key="1">
    <citation type="submission" date="2008-03" db="EMBL/GenBank/DDBJ databases">
        <title>Annotation of Ixodes scapularis.</title>
        <authorList>
            <consortium name="Ixodes scapularis Genome Project Consortium"/>
            <person name="Caler E."/>
            <person name="Hannick L.I."/>
            <person name="Bidwell S."/>
            <person name="Joardar V."/>
            <person name="Thiagarajan M."/>
            <person name="Amedeo P."/>
            <person name="Galinsky K.J."/>
            <person name="Schobel S."/>
            <person name="Inman J."/>
            <person name="Hostetler J."/>
            <person name="Miller J."/>
            <person name="Hammond M."/>
            <person name="Megy K."/>
            <person name="Lawson D."/>
            <person name="Kodira C."/>
            <person name="Sutton G."/>
            <person name="Meyer J."/>
            <person name="Hill C.A."/>
            <person name="Birren B."/>
            <person name="Nene V."/>
            <person name="Collins F."/>
            <person name="Alarcon-Chaidez F."/>
            <person name="Wikel S."/>
            <person name="Strausberg R."/>
        </authorList>
    </citation>
    <scope>NUCLEOTIDE SEQUENCE [LARGE SCALE GENOMIC DNA]</scope>
    <source>
        <strain evidence="4">Wikel</strain>
        <strain evidence="2">Wikel colony</strain>
    </source>
</reference>
<evidence type="ECO:0000313" key="2">
    <source>
        <dbReference type="EMBL" id="EEC08106.1"/>
    </source>
</evidence>
<reference evidence="3" key="2">
    <citation type="submission" date="2020-05" db="UniProtKB">
        <authorList>
            <consortium name="EnsemblMetazoa"/>
        </authorList>
    </citation>
    <scope>IDENTIFICATION</scope>
    <source>
        <strain evidence="3">wikel</strain>
    </source>
</reference>
<proteinExistence type="predicted"/>